<dbReference type="AlphaFoldDB" id="A0A5B0DZM7"/>
<reference evidence="2 3" key="1">
    <citation type="submission" date="2019-08" db="EMBL/GenBank/DDBJ databases">
        <title>Aureimonas fodiniaquatilis sp. nov., isolated from a coal mine wastewater.</title>
        <authorList>
            <person name="Kim W."/>
        </authorList>
    </citation>
    <scope>NUCLEOTIDE SEQUENCE [LARGE SCALE GENOMIC DNA]</scope>
    <source>
        <strain evidence="2 3">CAU 1482</strain>
    </source>
</reference>
<dbReference type="InterPro" id="IPR018504">
    <property type="entry name" value="RTX_pore_form"/>
</dbReference>
<gene>
    <name evidence="2" type="ORF">FPY71_03775</name>
</gene>
<dbReference type="GO" id="GO:0015267">
    <property type="term" value="F:channel activity"/>
    <property type="evidence" value="ECO:0007669"/>
    <property type="project" value="InterPro"/>
</dbReference>
<evidence type="ECO:0000259" key="1">
    <source>
        <dbReference type="Pfam" id="PF02382"/>
    </source>
</evidence>
<accession>A0A5B0DZM7</accession>
<dbReference type="OrthoDB" id="7913598at2"/>
<comment type="caution">
    <text evidence="2">The sequence shown here is derived from an EMBL/GenBank/DDBJ whole genome shotgun (WGS) entry which is preliminary data.</text>
</comment>
<organism evidence="2 3">
    <name type="scientific">Aureimonas fodinaquatilis</name>
    <dbReference type="NCBI Taxonomy" id="2565783"/>
    <lineage>
        <taxon>Bacteria</taxon>
        <taxon>Pseudomonadati</taxon>
        <taxon>Pseudomonadota</taxon>
        <taxon>Alphaproteobacteria</taxon>
        <taxon>Hyphomicrobiales</taxon>
        <taxon>Aurantimonadaceae</taxon>
        <taxon>Aureimonas</taxon>
    </lineage>
</organism>
<dbReference type="GO" id="GO:0005576">
    <property type="term" value="C:extracellular region"/>
    <property type="evidence" value="ECO:0007669"/>
    <property type="project" value="InterPro"/>
</dbReference>
<name>A0A5B0DZM7_9HYPH</name>
<dbReference type="Pfam" id="PF02382">
    <property type="entry name" value="RTX"/>
    <property type="match status" value="1"/>
</dbReference>
<evidence type="ECO:0000313" key="3">
    <source>
        <dbReference type="Proteomes" id="UP000324738"/>
    </source>
</evidence>
<dbReference type="EMBL" id="VTWH01000001">
    <property type="protein sequence ID" value="KAA0972237.1"/>
    <property type="molecule type" value="Genomic_DNA"/>
</dbReference>
<sequence length="477" mass="50707">MGNDNTQSGYSTEISELLNSIAVAMSEYNGIKNDLSEVDAVLGSLFGYAMRLMRERGESETDLEKWRDGLQMAYTGVNIVRGLRLAGQGMDLVGSAATIGTNAMFAIGNAANVTANILNVVDLGVNKGAAADYLWARGSEIGLHLAMGALNAIFPAYGAAFLTASMFSPTAVYNATKYAEAASDARDKFAQTNWLGDWAIANMYDDYKEMAIGSSIPIFNMLSALFPAMFSSGTSSANHILSSYGITSGSSAEDIARAKAQFWGDGFDSREKGLRDGYVAAMRKIADTTEAKRVIAITGQELRSDQATIAGFTGLIPDNSNRNYMYVLEGGKNDRLVLTSDKIDVTSNAQSQYVAFLSPVMPISGEERQTLIDGKQTTHGLKRPTKVDVMHLIDGNSDTTFDPRNIATLGSLTKVQKNGKPVNVVGTEGGIDIDGGGGDDTVVAAPRAFRFDGGEGVDGVDYGQPIQQSAWIVASAA</sequence>
<dbReference type="Proteomes" id="UP000324738">
    <property type="component" value="Unassembled WGS sequence"/>
</dbReference>
<keyword evidence="3" id="KW-1185">Reference proteome</keyword>
<proteinExistence type="predicted"/>
<evidence type="ECO:0000313" key="2">
    <source>
        <dbReference type="EMBL" id="KAA0972237.1"/>
    </source>
</evidence>
<feature type="domain" description="RTX pore-forming" evidence="1">
    <location>
        <begin position="253"/>
        <end position="406"/>
    </location>
</feature>
<protein>
    <recommendedName>
        <fullName evidence="1">RTX pore-forming domain-containing protein</fullName>
    </recommendedName>
</protein>